<dbReference type="RefSeq" id="XP_036369160.1">
    <property type="nucleotide sequence ID" value="XM_036513267.1"/>
</dbReference>
<keyword evidence="1" id="KW-1185">Reference proteome</keyword>
<sequence>MDDIYESEISLDVMYQNGTKTDEINEERKGIYYQQNRPLDREIQPDQTVTYICTQQFRNISECDELKEEIITRNKFSQQNPSDSRSLAPKEEISYNIAFAKPGEFVLNERKLISTGEGKSGVTKKRYFYQQSEPRSRLLSAQEEIMLHLPLAQPLSLEIGPVLDEPFARRRPDQKELINCNIPRVPCILIENMAVEYIGHFELTSPKDNQLEEYRPVILLSSKKNGTTFDKLANIAPSKPSEKKSKPVSKLAKLAKLYRCCAKDKKTAA</sequence>
<organism evidence="1 2">
    <name type="scientific">Octopus sinensis</name>
    <name type="common">East Asian common octopus</name>
    <dbReference type="NCBI Taxonomy" id="2607531"/>
    <lineage>
        <taxon>Eukaryota</taxon>
        <taxon>Metazoa</taxon>
        <taxon>Spiralia</taxon>
        <taxon>Lophotrochozoa</taxon>
        <taxon>Mollusca</taxon>
        <taxon>Cephalopoda</taxon>
        <taxon>Coleoidea</taxon>
        <taxon>Octopodiformes</taxon>
        <taxon>Octopoda</taxon>
        <taxon>Incirrata</taxon>
        <taxon>Octopodidae</taxon>
        <taxon>Octopus</taxon>
    </lineage>
</organism>
<gene>
    <name evidence="2" type="primary">LOC118767891</name>
</gene>
<reference evidence="2" key="1">
    <citation type="submission" date="2025-08" db="UniProtKB">
        <authorList>
            <consortium name="RefSeq"/>
        </authorList>
    </citation>
    <scope>IDENTIFICATION</scope>
</reference>
<dbReference type="Proteomes" id="UP000515154">
    <property type="component" value="Linkage group LG25"/>
</dbReference>
<evidence type="ECO:0000313" key="2">
    <source>
        <dbReference type="RefSeq" id="XP_036369160.1"/>
    </source>
</evidence>
<evidence type="ECO:0000313" key="1">
    <source>
        <dbReference type="Proteomes" id="UP000515154"/>
    </source>
</evidence>
<protein>
    <submittedName>
        <fullName evidence="2">Uncharacterized protein LOC118767891</fullName>
    </submittedName>
</protein>
<dbReference type="AlphaFoldDB" id="A0A7E6FNW0"/>
<name>A0A7E6FNW0_9MOLL</name>
<dbReference type="KEGG" id="osn:118767891"/>
<accession>A0A7E6FNW0</accession>
<proteinExistence type="predicted"/>